<proteinExistence type="predicted"/>
<accession>A0A9P9F761</accession>
<evidence type="ECO:0000259" key="1">
    <source>
        <dbReference type="Pfam" id="PF06985"/>
    </source>
</evidence>
<keyword evidence="4" id="KW-1185">Reference proteome</keyword>
<feature type="domain" description="DUF8212" evidence="2">
    <location>
        <begin position="229"/>
        <end position="256"/>
    </location>
</feature>
<dbReference type="PANTHER" id="PTHR10622">
    <property type="entry name" value="HET DOMAIN-CONTAINING PROTEIN"/>
    <property type="match status" value="1"/>
</dbReference>
<comment type="caution">
    <text evidence="3">The sequence shown here is derived from an EMBL/GenBank/DDBJ whole genome shotgun (WGS) entry which is preliminary data.</text>
</comment>
<dbReference type="Pfam" id="PF06985">
    <property type="entry name" value="HET"/>
    <property type="match status" value="1"/>
</dbReference>
<dbReference type="OrthoDB" id="20872at2759"/>
<evidence type="ECO:0000313" key="4">
    <source>
        <dbReference type="Proteomes" id="UP000738349"/>
    </source>
</evidence>
<dbReference type="InterPro" id="IPR010730">
    <property type="entry name" value="HET"/>
</dbReference>
<dbReference type="EMBL" id="JAGMUV010000006">
    <property type="protein sequence ID" value="KAH7153441.1"/>
    <property type="molecule type" value="Genomic_DNA"/>
</dbReference>
<dbReference type="Proteomes" id="UP000738349">
    <property type="component" value="Unassembled WGS sequence"/>
</dbReference>
<evidence type="ECO:0000259" key="2">
    <source>
        <dbReference type="Pfam" id="PF26640"/>
    </source>
</evidence>
<dbReference type="Pfam" id="PF26640">
    <property type="entry name" value="DUF8212"/>
    <property type="match status" value="1"/>
</dbReference>
<dbReference type="InterPro" id="IPR058525">
    <property type="entry name" value="DUF8212"/>
</dbReference>
<gene>
    <name evidence="3" type="ORF">EDB81DRAFT_931961</name>
</gene>
<organism evidence="3 4">
    <name type="scientific">Dactylonectria macrodidyma</name>
    <dbReference type="NCBI Taxonomy" id="307937"/>
    <lineage>
        <taxon>Eukaryota</taxon>
        <taxon>Fungi</taxon>
        <taxon>Dikarya</taxon>
        <taxon>Ascomycota</taxon>
        <taxon>Pezizomycotina</taxon>
        <taxon>Sordariomycetes</taxon>
        <taxon>Hypocreomycetidae</taxon>
        <taxon>Hypocreales</taxon>
        <taxon>Nectriaceae</taxon>
        <taxon>Dactylonectria</taxon>
    </lineage>
</organism>
<sequence>MRLINVNSMVLEEFIGGGSDVPNYAILSHTWEDGEVTFHDFINPDGNIRTGKKGFAKIDKTCELARHDSLAYAWVDTCCIDKSSSAELTEAINSMFQWYQASVVCYAWLADLPTSSVVNNEPDESTMSKCRWFTRGWTLQELVAPKCVNFYDQAWNFRGTKSTLNKSIASITMIDSNVLEDAGLLPTLSVAKRMSWAALRNTTRIEDIAYCLLGIFDVNMPMLYGEGTRAFLRLQEEIAKETNDLSLFAWKTDRSGTKYSGVFATKPAGFRESGSVELHSDTIFNPEFALANKGLRINIGLYSGVDESYLLNLNCTHKTVAGRQQIGIWIKPHGGGVYSRTRPSEFGVETPGEVAKSRDIFLFKWLSNSRAQGLERSHSKAFMLRQGFNTLDTLHSPEFPFTATTIMPQEEWDSQRRMFLTRGAADFSAYAFFAVRDSDRKSKNLAPGSMFLLAFGKTSSNEEPWATIMTPYDNMKAFTSILDVAKTIAAVRSCQPQLQVKMKDAMNRVSGKLSVRIENAVVEGQDVHCIDLSYGNEMDILTAGLLDDASAKGDDRHRATDALIDTVPLRQGPTGQRVRRNT</sequence>
<feature type="domain" description="Heterokaryon incompatibility" evidence="1">
    <location>
        <begin position="24"/>
        <end position="114"/>
    </location>
</feature>
<dbReference type="PANTHER" id="PTHR10622:SF12">
    <property type="entry name" value="HET DOMAIN-CONTAINING PROTEIN"/>
    <property type="match status" value="1"/>
</dbReference>
<dbReference type="AlphaFoldDB" id="A0A9P9F761"/>
<evidence type="ECO:0000313" key="3">
    <source>
        <dbReference type="EMBL" id="KAH7153441.1"/>
    </source>
</evidence>
<reference evidence="3" key="1">
    <citation type="journal article" date="2021" name="Nat. Commun.">
        <title>Genetic determinants of endophytism in the Arabidopsis root mycobiome.</title>
        <authorList>
            <person name="Mesny F."/>
            <person name="Miyauchi S."/>
            <person name="Thiergart T."/>
            <person name="Pickel B."/>
            <person name="Atanasova L."/>
            <person name="Karlsson M."/>
            <person name="Huettel B."/>
            <person name="Barry K.W."/>
            <person name="Haridas S."/>
            <person name="Chen C."/>
            <person name="Bauer D."/>
            <person name="Andreopoulos W."/>
            <person name="Pangilinan J."/>
            <person name="LaButti K."/>
            <person name="Riley R."/>
            <person name="Lipzen A."/>
            <person name="Clum A."/>
            <person name="Drula E."/>
            <person name="Henrissat B."/>
            <person name="Kohler A."/>
            <person name="Grigoriev I.V."/>
            <person name="Martin F.M."/>
            <person name="Hacquard S."/>
        </authorList>
    </citation>
    <scope>NUCLEOTIDE SEQUENCE</scope>
    <source>
        <strain evidence="3">MPI-CAGE-AT-0147</strain>
    </source>
</reference>
<protein>
    <submittedName>
        <fullName evidence="3">HET domain protein</fullName>
    </submittedName>
</protein>
<name>A0A9P9F761_9HYPO</name>